<dbReference type="EMBL" id="MN740597">
    <property type="protein sequence ID" value="QHS78474.1"/>
    <property type="molecule type" value="Genomic_DNA"/>
</dbReference>
<name>A0A6C0AFA7_9ZZZZ</name>
<accession>A0A6C0AFA7</accession>
<evidence type="ECO:0000313" key="1">
    <source>
        <dbReference type="EMBL" id="QHS78474.1"/>
    </source>
</evidence>
<reference evidence="1" key="1">
    <citation type="journal article" date="2020" name="Nature">
        <title>Giant virus diversity and host interactions through global metagenomics.</title>
        <authorList>
            <person name="Schulz F."/>
            <person name="Roux S."/>
            <person name="Paez-Espino D."/>
            <person name="Jungbluth S."/>
            <person name="Walsh D.A."/>
            <person name="Denef V.J."/>
            <person name="McMahon K.D."/>
            <person name="Konstantinidis K.T."/>
            <person name="Eloe-Fadrosh E.A."/>
            <person name="Kyrpides N.C."/>
            <person name="Woyke T."/>
        </authorList>
    </citation>
    <scope>NUCLEOTIDE SEQUENCE</scope>
    <source>
        <strain evidence="1">GVMAG-S-1021933-23</strain>
    </source>
</reference>
<dbReference type="AlphaFoldDB" id="A0A6C0AFA7"/>
<sequence>MFFFIWDGEVVIIIRYTIQVQKNTCVTYKIVF</sequence>
<proteinExistence type="predicted"/>
<organism evidence="1">
    <name type="scientific">viral metagenome</name>
    <dbReference type="NCBI Taxonomy" id="1070528"/>
    <lineage>
        <taxon>unclassified sequences</taxon>
        <taxon>metagenomes</taxon>
        <taxon>organismal metagenomes</taxon>
    </lineage>
</organism>
<protein>
    <submittedName>
        <fullName evidence="1">Uncharacterized protein</fullName>
    </submittedName>
</protein>